<evidence type="ECO:0000256" key="1">
    <source>
        <dbReference type="SAM" id="MobiDB-lite"/>
    </source>
</evidence>
<dbReference type="Pfam" id="PF13835">
    <property type="entry name" value="DUF4194"/>
    <property type="match status" value="1"/>
</dbReference>
<proteinExistence type="predicted"/>
<evidence type="ECO:0000313" key="2">
    <source>
        <dbReference type="EMBL" id="MFC3227464.1"/>
    </source>
</evidence>
<feature type="region of interest" description="Disordered" evidence="1">
    <location>
        <begin position="204"/>
        <end position="228"/>
    </location>
</feature>
<dbReference type="EMBL" id="JBHRTR010000023">
    <property type="protein sequence ID" value="MFC3227464.1"/>
    <property type="molecule type" value="Genomic_DNA"/>
</dbReference>
<protein>
    <submittedName>
        <fullName evidence="2">DUF4194 domain-containing protein</fullName>
    </submittedName>
</protein>
<name>A0ABV7KYT5_9PROT</name>
<sequence length="228" mass="25674">MSILRELLELEAAGHDDRKLRRAAAALLDRQFLHAADRGAAQHYHLLVDDRYWRYFEGLFDAIGRRLVRNEGEQWVGLLPDMGLYPDLAGALPRMRQAETLLLLVAALVYQEKINVGEVEQGAVVRTDTGELFDRYATLLGRERMKDSEFRELLGEVRRRGIVAVGEADEESLDFEVFIRPMIKLVVSADVREALRQFAGEEERMLDKMASDAPPEAAPGAATDPEAP</sequence>
<dbReference type="RefSeq" id="WP_379899634.1">
    <property type="nucleotide sequence ID" value="NZ_JBHRTR010000023.1"/>
</dbReference>
<organism evidence="2 3">
    <name type="scientific">Marinibaculum pumilum</name>
    <dbReference type="NCBI Taxonomy" id="1766165"/>
    <lineage>
        <taxon>Bacteria</taxon>
        <taxon>Pseudomonadati</taxon>
        <taxon>Pseudomonadota</taxon>
        <taxon>Alphaproteobacteria</taxon>
        <taxon>Rhodospirillales</taxon>
        <taxon>Rhodospirillaceae</taxon>
        <taxon>Marinibaculum</taxon>
    </lineage>
</organism>
<gene>
    <name evidence="2" type="ORF">ACFOGJ_09500</name>
</gene>
<keyword evidence="3" id="KW-1185">Reference proteome</keyword>
<accession>A0ABV7KYT5</accession>
<dbReference type="InterPro" id="IPR025449">
    <property type="entry name" value="JetB"/>
</dbReference>
<comment type="caution">
    <text evidence="2">The sequence shown here is derived from an EMBL/GenBank/DDBJ whole genome shotgun (WGS) entry which is preliminary data.</text>
</comment>
<reference evidence="3" key="1">
    <citation type="journal article" date="2019" name="Int. J. Syst. Evol. Microbiol.">
        <title>The Global Catalogue of Microorganisms (GCM) 10K type strain sequencing project: providing services to taxonomists for standard genome sequencing and annotation.</title>
        <authorList>
            <consortium name="The Broad Institute Genomics Platform"/>
            <consortium name="The Broad Institute Genome Sequencing Center for Infectious Disease"/>
            <person name="Wu L."/>
            <person name="Ma J."/>
        </authorList>
    </citation>
    <scope>NUCLEOTIDE SEQUENCE [LARGE SCALE GENOMIC DNA]</scope>
    <source>
        <strain evidence="3">KCTC 42964</strain>
    </source>
</reference>
<evidence type="ECO:0000313" key="3">
    <source>
        <dbReference type="Proteomes" id="UP001595528"/>
    </source>
</evidence>
<dbReference type="Proteomes" id="UP001595528">
    <property type="component" value="Unassembled WGS sequence"/>
</dbReference>